<dbReference type="InterPro" id="IPR020846">
    <property type="entry name" value="MFS_dom"/>
</dbReference>
<reference evidence="10" key="1">
    <citation type="submission" date="2017-09" db="EMBL/GenBank/DDBJ databases">
        <title>Polyketide synthases of a Diaporthe helianthi virulent isolate.</title>
        <authorList>
            <person name="Baroncelli R."/>
        </authorList>
    </citation>
    <scope>NUCLEOTIDE SEQUENCE [LARGE SCALE GENOMIC DNA]</scope>
    <source>
        <strain evidence="10">7/96</strain>
    </source>
</reference>
<feature type="transmembrane region" description="Helical" evidence="8">
    <location>
        <begin position="106"/>
        <end position="124"/>
    </location>
</feature>
<feature type="domain" description="Major facilitator superfamily (MFS) profile" evidence="9">
    <location>
        <begin position="31"/>
        <end position="472"/>
    </location>
</feature>
<evidence type="ECO:0000256" key="4">
    <source>
        <dbReference type="ARBA" id="ARBA00022692"/>
    </source>
</evidence>
<dbReference type="EMBL" id="MAVT02000049">
    <property type="protein sequence ID" value="POS80463.1"/>
    <property type="molecule type" value="Genomic_DNA"/>
</dbReference>
<name>A0A2P5ID82_DIAHE</name>
<dbReference type="InterPro" id="IPR005828">
    <property type="entry name" value="MFS_sugar_transport-like"/>
</dbReference>
<dbReference type="Pfam" id="PF00083">
    <property type="entry name" value="Sugar_tr"/>
    <property type="match status" value="1"/>
</dbReference>
<dbReference type="GO" id="GO:0016020">
    <property type="term" value="C:membrane"/>
    <property type="evidence" value="ECO:0007669"/>
    <property type="project" value="UniProtKB-SubCell"/>
</dbReference>
<comment type="subcellular location">
    <subcellularLocation>
        <location evidence="1">Membrane</location>
        <topology evidence="1">Multi-pass membrane protein</topology>
    </subcellularLocation>
</comment>
<keyword evidence="6 8" id="KW-0472">Membrane</keyword>
<evidence type="ECO:0000256" key="1">
    <source>
        <dbReference type="ARBA" id="ARBA00004141"/>
    </source>
</evidence>
<dbReference type="PROSITE" id="PS00217">
    <property type="entry name" value="SUGAR_TRANSPORT_2"/>
    <property type="match status" value="1"/>
</dbReference>
<sequence>MGHSKTPSVSEQTVGRIAEPPETRNWKVNIYCIGVCFGALALGYDVSVMGGTLILPAFERDFGLLNKSQKELDDLTSNIVSCFQAGMFFGALGSHFASEKYGRKRCIFYATILFMCGAALQTASHGLVGLIMAGRAIAGIGIGGTAPVIPVYIAEVAPPSIRGRLVGFYEIGSQGAQMCGFWVNYAVNRTISPSTAAQWQVPLGLQLFPAVIVLAVVPFCPESPRWLAKKDLWEKAEGIICDLRQLPNSHPYVMNEMSEIRAEVEFEAHIAGLNPGTWLQFKELFKKGIRNRIGIGLCLMITLGIASTDLKLFATGFYGVAKTLGMIIFSFYVADYLGRRKGLLWGSALGCVPMLYLGGYVMKNDPEAAAKAGVTQMSGWGYLAIVCVYLYGVIYCATWQGITWLYASEIYPLYIRSLCMALTIADERLWSYVVSRSTPYMISDIGYGTYFFFGALMVIMGVWAWWCIRETKGVPIEEMDALFGAPGARHAHRPSEKDQLDDEKADTVEVEVRRA</sequence>
<evidence type="ECO:0000256" key="7">
    <source>
        <dbReference type="SAM" id="MobiDB-lite"/>
    </source>
</evidence>
<feature type="transmembrane region" description="Helical" evidence="8">
    <location>
        <begin position="130"/>
        <end position="154"/>
    </location>
</feature>
<keyword evidence="11" id="KW-1185">Reference proteome</keyword>
<dbReference type="PRINTS" id="PR00171">
    <property type="entry name" value="SUGRTRNSPORT"/>
</dbReference>
<dbReference type="Gene3D" id="1.20.1250.20">
    <property type="entry name" value="MFS general substrate transporter like domains"/>
    <property type="match status" value="1"/>
</dbReference>
<comment type="caution">
    <text evidence="10">The sequence shown here is derived from an EMBL/GenBank/DDBJ whole genome shotgun (WGS) entry which is preliminary data.</text>
</comment>
<proteinExistence type="inferred from homology"/>
<dbReference type="InParanoid" id="A0A2P5ID82"/>
<feature type="transmembrane region" description="Helical" evidence="8">
    <location>
        <begin position="30"/>
        <end position="55"/>
    </location>
</feature>
<organism evidence="10 11">
    <name type="scientific">Diaporthe helianthi</name>
    <dbReference type="NCBI Taxonomy" id="158607"/>
    <lineage>
        <taxon>Eukaryota</taxon>
        <taxon>Fungi</taxon>
        <taxon>Dikarya</taxon>
        <taxon>Ascomycota</taxon>
        <taxon>Pezizomycotina</taxon>
        <taxon>Sordariomycetes</taxon>
        <taxon>Sordariomycetidae</taxon>
        <taxon>Diaporthales</taxon>
        <taxon>Diaporthaceae</taxon>
        <taxon>Diaporthe</taxon>
    </lineage>
</organism>
<evidence type="ECO:0000256" key="2">
    <source>
        <dbReference type="ARBA" id="ARBA00010992"/>
    </source>
</evidence>
<dbReference type="PANTHER" id="PTHR48022:SF42">
    <property type="entry name" value="MAJOR FACILITATOR SUPERFAMILY (MFS) PROFILE DOMAIN-CONTAINING PROTEIN"/>
    <property type="match status" value="1"/>
</dbReference>
<keyword evidence="5 8" id="KW-1133">Transmembrane helix</keyword>
<evidence type="ECO:0000256" key="5">
    <source>
        <dbReference type="ARBA" id="ARBA00022989"/>
    </source>
</evidence>
<feature type="transmembrane region" description="Helical" evidence="8">
    <location>
        <begin position="312"/>
        <end position="334"/>
    </location>
</feature>
<dbReference type="PROSITE" id="PS50850">
    <property type="entry name" value="MFS"/>
    <property type="match status" value="1"/>
</dbReference>
<evidence type="ECO:0000256" key="8">
    <source>
        <dbReference type="SAM" id="Phobius"/>
    </source>
</evidence>
<feature type="transmembrane region" description="Helical" evidence="8">
    <location>
        <begin position="445"/>
        <end position="466"/>
    </location>
</feature>
<keyword evidence="3" id="KW-0813">Transport</keyword>
<evidence type="ECO:0000313" key="10">
    <source>
        <dbReference type="EMBL" id="POS80463.1"/>
    </source>
</evidence>
<feature type="transmembrane region" description="Helical" evidence="8">
    <location>
        <begin position="75"/>
        <end position="94"/>
    </location>
</feature>
<dbReference type="InterPro" id="IPR050360">
    <property type="entry name" value="MFS_Sugar_Transporters"/>
</dbReference>
<dbReference type="Proteomes" id="UP000094444">
    <property type="component" value="Unassembled WGS sequence"/>
</dbReference>
<evidence type="ECO:0000259" key="9">
    <source>
        <dbReference type="PROSITE" id="PS50850"/>
    </source>
</evidence>
<accession>A0A2P5ID82</accession>
<keyword evidence="4 8" id="KW-0812">Transmembrane</keyword>
<comment type="similarity">
    <text evidence="2">Belongs to the major facilitator superfamily. Sugar transporter (TC 2.A.1.1) family.</text>
</comment>
<feature type="region of interest" description="Disordered" evidence="7">
    <location>
        <begin position="487"/>
        <end position="515"/>
    </location>
</feature>
<dbReference type="PROSITE" id="PS00216">
    <property type="entry name" value="SUGAR_TRANSPORT_1"/>
    <property type="match status" value="1"/>
</dbReference>
<dbReference type="GO" id="GO:0005351">
    <property type="term" value="F:carbohydrate:proton symporter activity"/>
    <property type="evidence" value="ECO:0007669"/>
    <property type="project" value="TreeGrafter"/>
</dbReference>
<dbReference type="InterPro" id="IPR003663">
    <property type="entry name" value="Sugar/inositol_transpt"/>
</dbReference>
<feature type="transmembrane region" description="Helical" evidence="8">
    <location>
        <begin position="382"/>
        <end position="406"/>
    </location>
</feature>
<feature type="transmembrane region" description="Helical" evidence="8">
    <location>
        <begin position="289"/>
        <end position="306"/>
    </location>
</feature>
<feature type="compositionally biased region" description="Basic and acidic residues" evidence="7">
    <location>
        <begin position="505"/>
        <end position="515"/>
    </location>
</feature>
<dbReference type="OrthoDB" id="508119at2759"/>
<evidence type="ECO:0000313" key="11">
    <source>
        <dbReference type="Proteomes" id="UP000094444"/>
    </source>
</evidence>
<feature type="transmembrane region" description="Helical" evidence="8">
    <location>
        <begin position="343"/>
        <end position="362"/>
    </location>
</feature>
<dbReference type="InterPro" id="IPR036259">
    <property type="entry name" value="MFS_trans_sf"/>
</dbReference>
<dbReference type="PANTHER" id="PTHR48022">
    <property type="entry name" value="PLASTIDIC GLUCOSE TRANSPORTER 4"/>
    <property type="match status" value="1"/>
</dbReference>
<dbReference type="AlphaFoldDB" id="A0A2P5ID82"/>
<dbReference type="SUPFAM" id="SSF103473">
    <property type="entry name" value="MFS general substrate transporter"/>
    <property type="match status" value="1"/>
</dbReference>
<dbReference type="InterPro" id="IPR005829">
    <property type="entry name" value="Sugar_transporter_CS"/>
</dbReference>
<evidence type="ECO:0000256" key="6">
    <source>
        <dbReference type="ARBA" id="ARBA00023136"/>
    </source>
</evidence>
<evidence type="ECO:0000256" key="3">
    <source>
        <dbReference type="ARBA" id="ARBA00022448"/>
    </source>
</evidence>
<feature type="transmembrane region" description="Helical" evidence="8">
    <location>
        <begin position="413"/>
        <end position="433"/>
    </location>
</feature>
<protein>
    <submittedName>
        <fullName evidence="10">Quinate permease</fullName>
    </submittedName>
</protein>
<gene>
    <name evidence="10" type="ORF">DHEL01_v201133</name>
</gene>